<accession>A0A3L6QVL2</accession>
<evidence type="ECO:0000313" key="5">
    <source>
        <dbReference type="Proteomes" id="UP000275267"/>
    </source>
</evidence>
<dbReference type="InterPro" id="IPR036047">
    <property type="entry name" value="F-box-like_dom_sf"/>
</dbReference>
<comment type="caution">
    <text evidence="4">The sequence shown here is derived from an EMBL/GenBank/DDBJ whole genome shotgun (WGS) entry which is preliminary data.</text>
</comment>
<protein>
    <submittedName>
        <fullName evidence="4">Uncharacterized protein</fullName>
    </submittedName>
</protein>
<feature type="region of interest" description="Disordered" evidence="1">
    <location>
        <begin position="20"/>
        <end position="75"/>
    </location>
</feature>
<dbReference type="PANTHER" id="PTHR32133:SF379">
    <property type="entry name" value="F-BOX DOMAIN-CONTAINING PROTEIN"/>
    <property type="match status" value="1"/>
</dbReference>
<sequence length="440" mass="48066">MSDPRYAGYPYPAQGYYQGPYQGPPVMAPPQYQYAPPRRGRRDSSRAAWRRCPAAASSTSAAATPPSCSSPDRDRACMDQTPVHAAIVEDILVRVPPDDPARLVRAALACKRWRRLVSGPSFRRRFREVHPTPPVLGFLRSGVDADGGGGGTVRFIPAWSSRRPRADRRAGWRALDSRNGRVLLRSDPCRPWYEPAGAPALAVWNPVADELRELPALPDFPGVYAFKAAVLCVECCDHLDCRREPFVVVIVATCPAGSSAYLYTSEADAWSEPTSAPHSVLLFEGKRSAHAGNALYFVFTVITRPRILKYDLGTREMAVIHPLPMSNQHILLMTAEGGGLGFLTIKGSGLHLWLWEADPNGDMRWAKSRVIEHETLVPEGAFVVSFDVVGFADGGGMVYLGTKDGFYIAGSPGASGNQKGSMAWMKLCRTSASILQVHLC</sequence>
<feature type="compositionally biased region" description="Low complexity" evidence="1">
    <location>
        <begin position="52"/>
        <end position="70"/>
    </location>
</feature>
<dbReference type="SUPFAM" id="SSF81383">
    <property type="entry name" value="F-box domain"/>
    <property type="match status" value="1"/>
</dbReference>
<proteinExistence type="predicted"/>
<dbReference type="Pfam" id="PF23635">
    <property type="entry name" value="Beta-prop_AT5G49610-like"/>
    <property type="match status" value="1"/>
</dbReference>
<keyword evidence="5" id="KW-1185">Reference proteome</keyword>
<feature type="domain" description="F-box protein AT5G49610-like beta-propeller" evidence="3">
    <location>
        <begin position="175"/>
        <end position="368"/>
    </location>
</feature>
<reference evidence="5" key="1">
    <citation type="journal article" date="2019" name="Nat. Commun.">
        <title>The genome of broomcorn millet.</title>
        <authorList>
            <person name="Zou C."/>
            <person name="Miki D."/>
            <person name="Li D."/>
            <person name="Tang Q."/>
            <person name="Xiao L."/>
            <person name="Rajput S."/>
            <person name="Deng P."/>
            <person name="Jia W."/>
            <person name="Huang R."/>
            <person name="Zhang M."/>
            <person name="Sun Y."/>
            <person name="Hu J."/>
            <person name="Fu X."/>
            <person name="Schnable P.S."/>
            <person name="Li F."/>
            <person name="Zhang H."/>
            <person name="Feng B."/>
            <person name="Zhu X."/>
            <person name="Liu R."/>
            <person name="Schnable J.C."/>
            <person name="Zhu J.-K."/>
            <person name="Zhang H."/>
        </authorList>
    </citation>
    <scope>NUCLEOTIDE SEQUENCE [LARGE SCALE GENOMIC DNA]</scope>
</reference>
<dbReference type="Proteomes" id="UP000275267">
    <property type="component" value="Unassembled WGS sequence"/>
</dbReference>
<name>A0A3L6QVL2_PANMI</name>
<dbReference type="OrthoDB" id="679083at2759"/>
<gene>
    <name evidence="4" type="ORF">C2845_PM04G04950</name>
</gene>
<dbReference type="InterPro" id="IPR056594">
    <property type="entry name" value="AT5G49610-like_b-prop"/>
</dbReference>
<dbReference type="AlphaFoldDB" id="A0A3L6QVL2"/>
<dbReference type="EMBL" id="PQIB02000011">
    <property type="protein sequence ID" value="RLM86775.1"/>
    <property type="molecule type" value="Genomic_DNA"/>
</dbReference>
<dbReference type="PANTHER" id="PTHR32133">
    <property type="entry name" value="OS07G0120400 PROTEIN"/>
    <property type="match status" value="1"/>
</dbReference>
<evidence type="ECO:0000259" key="2">
    <source>
        <dbReference type="Pfam" id="PF00646"/>
    </source>
</evidence>
<evidence type="ECO:0000259" key="3">
    <source>
        <dbReference type="Pfam" id="PF23635"/>
    </source>
</evidence>
<dbReference type="InterPro" id="IPR001810">
    <property type="entry name" value="F-box_dom"/>
</dbReference>
<feature type="domain" description="F-box" evidence="2">
    <location>
        <begin position="87"/>
        <end position="124"/>
    </location>
</feature>
<organism evidence="4 5">
    <name type="scientific">Panicum miliaceum</name>
    <name type="common">Proso millet</name>
    <name type="synonym">Broomcorn millet</name>
    <dbReference type="NCBI Taxonomy" id="4540"/>
    <lineage>
        <taxon>Eukaryota</taxon>
        <taxon>Viridiplantae</taxon>
        <taxon>Streptophyta</taxon>
        <taxon>Embryophyta</taxon>
        <taxon>Tracheophyta</taxon>
        <taxon>Spermatophyta</taxon>
        <taxon>Magnoliopsida</taxon>
        <taxon>Liliopsida</taxon>
        <taxon>Poales</taxon>
        <taxon>Poaceae</taxon>
        <taxon>PACMAD clade</taxon>
        <taxon>Panicoideae</taxon>
        <taxon>Panicodae</taxon>
        <taxon>Paniceae</taxon>
        <taxon>Panicinae</taxon>
        <taxon>Panicum</taxon>
        <taxon>Panicum sect. Panicum</taxon>
    </lineage>
</organism>
<evidence type="ECO:0000313" key="4">
    <source>
        <dbReference type="EMBL" id="RLM86775.1"/>
    </source>
</evidence>
<evidence type="ECO:0000256" key="1">
    <source>
        <dbReference type="SAM" id="MobiDB-lite"/>
    </source>
</evidence>
<dbReference type="Pfam" id="PF00646">
    <property type="entry name" value="F-box"/>
    <property type="match status" value="1"/>
</dbReference>